<keyword evidence="1" id="KW-0732">Signal</keyword>
<feature type="region of interest" description="Disordered" evidence="3">
    <location>
        <begin position="530"/>
        <end position="664"/>
    </location>
</feature>
<name>A0ABT3ZY28_9BACT</name>
<dbReference type="InterPro" id="IPR000644">
    <property type="entry name" value="CBS_dom"/>
</dbReference>
<dbReference type="Gene3D" id="2.60.40.10">
    <property type="entry name" value="Immunoglobulins"/>
    <property type="match status" value="1"/>
</dbReference>
<evidence type="ECO:0000313" key="7">
    <source>
        <dbReference type="Proteomes" id="UP001207654"/>
    </source>
</evidence>
<feature type="domain" description="Fibronectin type-III" evidence="4">
    <location>
        <begin position="1"/>
        <end position="107"/>
    </location>
</feature>
<gene>
    <name evidence="6" type="ORF">OV287_07420</name>
</gene>
<reference evidence="6 7" key="1">
    <citation type="submission" date="2022-11" db="EMBL/GenBank/DDBJ databases">
        <title>Minimal conservation of predation-associated metabolite biosynthetic gene clusters underscores biosynthetic potential of Myxococcota including descriptions for ten novel species: Archangium lansinium sp. nov., Myxococcus landrumus sp. nov., Nannocystis bai.</title>
        <authorList>
            <person name="Ahearne A."/>
            <person name="Stevens C."/>
            <person name="Phillips K."/>
        </authorList>
    </citation>
    <scope>NUCLEOTIDE SEQUENCE [LARGE SCALE GENOMIC DNA]</scope>
    <source>
        <strain evidence="6 7">MIWBW</strain>
    </source>
</reference>
<organism evidence="6 7">
    <name type="scientific">Archangium lansingense</name>
    <dbReference type="NCBI Taxonomy" id="2995310"/>
    <lineage>
        <taxon>Bacteria</taxon>
        <taxon>Pseudomonadati</taxon>
        <taxon>Myxococcota</taxon>
        <taxon>Myxococcia</taxon>
        <taxon>Myxococcales</taxon>
        <taxon>Cystobacterineae</taxon>
        <taxon>Archangiaceae</taxon>
        <taxon>Archangium</taxon>
    </lineage>
</organism>
<dbReference type="PROSITE" id="PS50853">
    <property type="entry name" value="FN3"/>
    <property type="match status" value="1"/>
</dbReference>
<evidence type="ECO:0000259" key="5">
    <source>
        <dbReference type="PROSITE" id="PS51371"/>
    </source>
</evidence>
<comment type="caution">
    <text evidence="6">The sequence shown here is derived from an EMBL/GenBank/DDBJ whole genome shotgun (WGS) entry which is preliminary data.</text>
</comment>
<dbReference type="InterPro" id="IPR003961">
    <property type="entry name" value="FN3_dom"/>
</dbReference>
<dbReference type="Pfam" id="PF00571">
    <property type="entry name" value="CBS"/>
    <property type="match status" value="1"/>
</dbReference>
<dbReference type="InterPro" id="IPR046342">
    <property type="entry name" value="CBS_dom_sf"/>
</dbReference>
<dbReference type="Pfam" id="PF13517">
    <property type="entry name" value="FG-GAP_3"/>
    <property type="match status" value="2"/>
</dbReference>
<dbReference type="InterPro" id="IPR036116">
    <property type="entry name" value="FN3_sf"/>
</dbReference>
<evidence type="ECO:0000256" key="1">
    <source>
        <dbReference type="ARBA" id="ARBA00022729"/>
    </source>
</evidence>
<evidence type="ECO:0000256" key="3">
    <source>
        <dbReference type="SAM" id="MobiDB-lite"/>
    </source>
</evidence>
<dbReference type="Gene3D" id="2.130.10.130">
    <property type="entry name" value="Integrin alpha, N-terminal"/>
    <property type="match status" value="1"/>
</dbReference>
<dbReference type="PANTHER" id="PTHR46580">
    <property type="entry name" value="SENSOR KINASE-RELATED"/>
    <property type="match status" value="1"/>
</dbReference>
<proteinExistence type="predicted"/>
<dbReference type="Pfam" id="PF00041">
    <property type="entry name" value="fn3"/>
    <property type="match status" value="1"/>
</dbReference>
<evidence type="ECO:0000313" key="6">
    <source>
        <dbReference type="EMBL" id="MCY1074312.1"/>
    </source>
</evidence>
<dbReference type="Gene3D" id="3.10.580.10">
    <property type="entry name" value="CBS-domain"/>
    <property type="match status" value="1"/>
</dbReference>
<dbReference type="SMART" id="SM00116">
    <property type="entry name" value="CBS"/>
    <property type="match status" value="1"/>
</dbReference>
<evidence type="ECO:0000256" key="2">
    <source>
        <dbReference type="PROSITE-ProRule" id="PRU00703"/>
    </source>
</evidence>
<dbReference type="CDD" id="cd02205">
    <property type="entry name" value="CBS_pair_SF"/>
    <property type="match status" value="1"/>
</dbReference>
<dbReference type="SUPFAM" id="SSF69318">
    <property type="entry name" value="Integrin alpha N-terminal domain"/>
    <property type="match status" value="1"/>
</dbReference>
<protein>
    <submittedName>
        <fullName evidence="6">FG-GAP-like repeat-containing protein</fullName>
    </submittedName>
</protein>
<keyword evidence="7" id="KW-1185">Reference proteome</keyword>
<evidence type="ECO:0000259" key="4">
    <source>
        <dbReference type="PROSITE" id="PS50853"/>
    </source>
</evidence>
<dbReference type="InterPro" id="IPR013517">
    <property type="entry name" value="FG-GAP"/>
</dbReference>
<keyword evidence="2" id="KW-0129">CBS domain</keyword>
<dbReference type="CDD" id="cd00063">
    <property type="entry name" value="FN3"/>
    <property type="match status" value="1"/>
</dbReference>
<dbReference type="RefSeq" id="WP_267533286.1">
    <property type="nucleotide sequence ID" value="NZ_JAPNKA010000001.1"/>
</dbReference>
<dbReference type="InterPro" id="IPR028994">
    <property type="entry name" value="Integrin_alpha_N"/>
</dbReference>
<feature type="domain" description="CBS" evidence="5">
    <location>
        <begin position="475"/>
        <end position="531"/>
    </location>
</feature>
<dbReference type="Proteomes" id="UP001207654">
    <property type="component" value="Unassembled WGS sequence"/>
</dbReference>
<sequence length="664" mass="68752">MTALLGDGYAIVRWSGANNPDPQYCGRMSWLTCITAYTVTAQPGGATVTVEQPVSVDPSTYVHRVGNSHAVLTGLVAGTTYTFTVQATNSVGTGPASNTTPPAIPQCSTFAAQALQPLTPSSTNIKAYASVETGDVNGDGRPDVVAVGHSVDVLLNPGDGSLSAPTSLARGEGFHSAVLSDLDGDTQVDLAVGQGDTVRVFRNTGGGTFAAPTSLPVGATLSDFRAADVNGDGEVDLVTSGDKAVRVHLNTGEGSFSPPTVLALNGNAGWLALGDLNGDGKVDLAVTEGLHVSVFLNAGNGAFGTRTTYLVGYATFTTAGPASLELADLDGDGRPELLTSAFNVAVLPNQGDGTFGPKQEFSTGAIPAGQLALGDVNRDGARDVVLVMQSVFGPTQVLTGNLVAVMINDGQGMLGAPIPFPIQPHPGDLAVEDLDGDGRVDIAVVNKASEELGILLPMLWPQAETQLRDVVANLMSPDPYVLKTGSPVQRAMEIFEDERIGAILIVDEGERLVGILSYVDVIDGIQRQLAQPGKAERSSSPPVVPPAENLEKTRELTGNDATPAEATLGSIEPPPQQQADLTPGGREIEEEPVPEDLLPTMSRAPGPTRRSPRPGPLRRASDRNPDPEPRTYGHCRGPPSVPPRGVKPSHTGTSPGSPPCLVKG</sequence>
<dbReference type="InterPro" id="IPR013783">
    <property type="entry name" value="Ig-like_fold"/>
</dbReference>
<dbReference type="SUPFAM" id="SSF54631">
    <property type="entry name" value="CBS-domain pair"/>
    <property type="match status" value="1"/>
</dbReference>
<feature type="compositionally biased region" description="Basic and acidic residues" evidence="3">
    <location>
        <begin position="619"/>
        <end position="631"/>
    </location>
</feature>
<dbReference type="SUPFAM" id="SSF49265">
    <property type="entry name" value="Fibronectin type III"/>
    <property type="match status" value="1"/>
</dbReference>
<dbReference type="PROSITE" id="PS51371">
    <property type="entry name" value="CBS"/>
    <property type="match status" value="1"/>
</dbReference>
<accession>A0ABT3ZY28</accession>
<dbReference type="EMBL" id="JAPNKA010000001">
    <property type="protein sequence ID" value="MCY1074312.1"/>
    <property type="molecule type" value="Genomic_DNA"/>
</dbReference>